<reference evidence="10 11" key="1">
    <citation type="submission" date="2015-06" db="EMBL/GenBank/DDBJ databases">
        <title>Draft genome of the ant-associated black yeast Phialophora attae CBS 131958.</title>
        <authorList>
            <person name="Moreno L.F."/>
            <person name="Stielow B.J."/>
            <person name="de Hoog S."/>
            <person name="Vicente V.A."/>
            <person name="Weiss V.A."/>
            <person name="de Vries M."/>
            <person name="Cruz L.M."/>
            <person name="Souza E.M."/>
        </authorList>
    </citation>
    <scope>NUCLEOTIDE SEQUENCE [LARGE SCALE GENOMIC DNA]</scope>
    <source>
        <strain evidence="10 11">CBS 131958</strain>
    </source>
</reference>
<dbReference type="VEuPathDB" id="FungiDB:AB675_5628"/>
<dbReference type="Pfam" id="PF00775">
    <property type="entry name" value="Dioxygenase_C"/>
    <property type="match status" value="1"/>
</dbReference>
<dbReference type="InterPro" id="IPR000627">
    <property type="entry name" value="Intradiol_dOase_C"/>
</dbReference>
<dbReference type="GO" id="GO:0006351">
    <property type="term" value="P:DNA-templated transcription"/>
    <property type="evidence" value="ECO:0007669"/>
    <property type="project" value="InterPro"/>
</dbReference>
<evidence type="ECO:0000256" key="2">
    <source>
        <dbReference type="ARBA" id="ARBA00007825"/>
    </source>
</evidence>
<comment type="cofactor">
    <cofactor evidence="1">
        <name>Fe(3+)</name>
        <dbReference type="ChEBI" id="CHEBI:29034"/>
    </cofactor>
</comment>
<dbReference type="Gene3D" id="2.60.130.10">
    <property type="entry name" value="Aromatic compound dioxygenase"/>
    <property type="match status" value="1"/>
</dbReference>
<dbReference type="RefSeq" id="XP_018002133.1">
    <property type="nucleotide sequence ID" value="XM_018145856.1"/>
</dbReference>
<dbReference type="InterPro" id="IPR039390">
    <property type="entry name" value="1_2-HQD/HQD"/>
</dbReference>
<dbReference type="InterPro" id="IPR007219">
    <property type="entry name" value="XnlR_reg_dom"/>
</dbReference>
<accession>A0A0N1H758</accession>
<dbReference type="SUPFAM" id="SSF49482">
    <property type="entry name" value="Aromatic compound dioxygenase"/>
    <property type="match status" value="1"/>
</dbReference>
<dbReference type="AlphaFoldDB" id="A0A0N1H758"/>
<keyword evidence="11" id="KW-1185">Reference proteome</keyword>
<dbReference type="GO" id="GO:0009712">
    <property type="term" value="P:catechol-containing compound metabolic process"/>
    <property type="evidence" value="ECO:0007669"/>
    <property type="project" value="InterPro"/>
</dbReference>
<gene>
    <name evidence="10" type="ORF">AB675_5628</name>
</gene>
<dbReference type="Proteomes" id="UP000038010">
    <property type="component" value="Unassembled WGS sequence"/>
</dbReference>
<dbReference type="GO" id="GO:0003677">
    <property type="term" value="F:DNA binding"/>
    <property type="evidence" value="ECO:0007669"/>
    <property type="project" value="InterPro"/>
</dbReference>
<keyword evidence="7" id="KW-0539">Nucleus</keyword>
<dbReference type="PANTHER" id="PTHR33711">
    <property type="entry name" value="DIOXYGENASE, PUTATIVE (AFU_ORTHOLOGUE AFUA_2G02910)-RELATED"/>
    <property type="match status" value="1"/>
</dbReference>
<evidence type="ECO:0000313" key="10">
    <source>
        <dbReference type="EMBL" id="KPI42170.1"/>
    </source>
</evidence>
<keyword evidence="3" id="KW-0479">Metal-binding</keyword>
<comment type="similarity">
    <text evidence="2">Belongs to the intradiol ring-cleavage dioxygenase family.</text>
</comment>
<evidence type="ECO:0000256" key="4">
    <source>
        <dbReference type="ARBA" id="ARBA00022964"/>
    </source>
</evidence>
<evidence type="ECO:0000256" key="1">
    <source>
        <dbReference type="ARBA" id="ARBA00001965"/>
    </source>
</evidence>
<feature type="region of interest" description="Disordered" evidence="8">
    <location>
        <begin position="778"/>
        <end position="812"/>
    </location>
</feature>
<dbReference type="CDD" id="cd12148">
    <property type="entry name" value="fungal_TF_MHR"/>
    <property type="match status" value="1"/>
</dbReference>
<proteinExistence type="inferred from homology"/>
<dbReference type="OrthoDB" id="47007at2759"/>
<evidence type="ECO:0000259" key="9">
    <source>
        <dbReference type="SMART" id="SM00906"/>
    </source>
</evidence>
<dbReference type="CDD" id="cd03461">
    <property type="entry name" value="1_2-HQD"/>
    <property type="match status" value="1"/>
</dbReference>
<dbReference type="InterPro" id="IPR015889">
    <property type="entry name" value="Intradiol_dOase_core"/>
</dbReference>
<organism evidence="10 11">
    <name type="scientific">Cyphellophora attinorum</name>
    <dbReference type="NCBI Taxonomy" id="1664694"/>
    <lineage>
        <taxon>Eukaryota</taxon>
        <taxon>Fungi</taxon>
        <taxon>Dikarya</taxon>
        <taxon>Ascomycota</taxon>
        <taxon>Pezizomycotina</taxon>
        <taxon>Eurotiomycetes</taxon>
        <taxon>Chaetothyriomycetidae</taxon>
        <taxon>Chaetothyriales</taxon>
        <taxon>Cyphellophoraceae</taxon>
        <taxon>Cyphellophora</taxon>
    </lineage>
</organism>
<feature type="domain" description="Xylanolytic transcriptional activator regulatory" evidence="9">
    <location>
        <begin position="594"/>
        <end position="665"/>
    </location>
</feature>
<keyword evidence="4 10" id="KW-0223">Dioxygenase</keyword>
<sequence length="1073" mass="119050">MGSAAPKYDPNFTQHVIDATGPKANPRVKEVLSSLIRHLHDWAREVDLTADEWMEGVNMINWSGQMSDEKRNEGQLMCDVLGIESLVDEITYKKAAEAADVATASAILGPFFRHDHPTLPKGANISHDTPADAEPVYMHGKVMCAKTKKPLKGATIDVWECSTNGYYEQQDPNQKDLNLRGKFETDENGEYAYYAIRPTPYPIPYDGPAGKLLQLLDRHPYRPAHIHLIVLVEGYKPITTQIFDKDSPYLDDDSVFAVKDSLVVDFVPLEGDKTAKKQLKYDIMMAPLDSKSEDDGQQFQQNSYGEVNDAGMPGDTDPSRRLTLDNALAVDLARDTTTKDAEIAIESLLELSGGRSAARTPTLEAIPDMMFNPHPITHADPGSGVDVQDPASRAPVPKLARLLKDGHGKFIFVGDSSNLAFVQNIRRLVKAEIGESGLTRDPLRHAMVEVNASIPLPKGRKVKRPSASEARNLVRHYLLASSGFIDLFEQGEILESVSRWAALPEKEEDGIEASIYYLVLAIGTQVKLGSEGREVNEQGVSPGVDGAPSVAEVYLQRGRELVAASFMDDPSVMTIQSYALITFFMLTACRRNGAFMLLGIAVRAAYALGLHRGDISRLFEQKERETRERVWKSLRMLDLYMSASLGRPPATSEVDGGSVSWDAKSRDYETIQMAGLNSSAMLRICFIFERIMNEVYCRREVSVQLVESISRQYRDWTLQLPAGLHQDGLDQTPGSGSPTLQQTIGVAHLKSAYYWSIILLTRPFLIFKVSGKLKRRRKQQQLHSNQQQSMTGGGEEEEEDKAGPAVASGSSSEVTSTLSEACIDAALRSVEIASDLVHTPGVPKRLFVVTNSSFVSAMVIGFSIFGDFDRNFPLLSSLDQAISVLSVMARDDPSARRYEQITGHLRDAAMEHIRRREQRELHRRRKDIHNIFGDPIKETPELPKLADQNQNQNQNQMQQQQPMNDMMTQGFDTGFGIFNDAIQQQEPWSINFDMPAEGRGPVLTTSGNLADEAEAQQQFAFPTYGFDQLAGLNEVSPAGSGIPSLPSYAEEFPLFSLMTDYDQLQDPYQMGVT</sequence>
<dbReference type="EMBL" id="LFJN01000008">
    <property type="protein sequence ID" value="KPI42170.1"/>
    <property type="molecule type" value="Genomic_DNA"/>
</dbReference>
<dbReference type="Pfam" id="PF04082">
    <property type="entry name" value="Fungal_trans"/>
    <property type="match status" value="1"/>
</dbReference>
<comment type="caution">
    <text evidence="10">The sequence shown here is derived from an EMBL/GenBank/DDBJ whole genome shotgun (WGS) entry which is preliminary data.</text>
</comment>
<evidence type="ECO:0000313" key="11">
    <source>
        <dbReference type="Proteomes" id="UP000038010"/>
    </source>
</evidence>
<name>A0A0N1H758_9EURO</name>
<dbReference type="Pfam" id="PF04444">
    <property type="entry name" value="Dioxygenase_N"/>
    <property type="match status" value="1"/>
</dbReference>
<dbReference type="SMART" id="SM00906">
    <property type="entry name" value="Fungal_trans"/>
    <property type="match status" value="1"/>
</dbReference>
<feature type="region of interest" description="Disordered" evidence="8">
    <location>
        <begin position="290"/>
        <end position="320"/>
    </location>
</feature>
<dbReference type="GO" id="GO:0008270">
    <property type="term" value="F:zinc ion binding"/>
    <property type="evidence" value="ECO:0007669"/>
    <property type="project" value="InterPro"/>
</dbReference>
<dbReference type="InterPro" id="IPR050770">
    <property type="entry name" value="Intradiol_RC_Dioxygenase"/>
</dbReference>
<keyword evidence="6" id="KW-0408">Iron</keyword>
<dbReference type="GO" id="GO:0008199">
    <property type="term" value="F:ferric iron binding"/>
    <property type="evidence" value="ECO:0007669"/>
    <property type="project" value="InterPro"/>
</dbReference>
<keyword evidence="5" id="KW-0560">Oxidoreductase</keyword>
<evidence type="ECO:0000256" key="6">
    <source>
        <dbReference type="ARBA" id="ARBA00023004"/>
    </source>
</evidence>
<evidence type="ECO:0000256" key="8">
    <source>
        <dbReference type="SAM" id="MobiDB-lite"/>
    </source>
</evidence>
<evidence type="ECO:0000256" key="3">
    <source>
        <dbReference type="ARBA" id="ARBA00022723"/>
    </source>
</evidence>
<evidence type="ECO:0000256" key="7">
    <source>
        <dbReference type="ARBA" id="ARBA00023242"/>
    </source>
</evidence>
<dbReference type="GO" id="GO:0018576">
    <property type="term" value="F:catechol 1,2-dioxygenase activity"/>
    <property type="evidence" value="ECO:0007669"/>
    <property type="project" value="InterPro"/>
</dbReference>
<protein>
    <submittedName>
        <fullName evidence="10">Catechol 1,2-dioxygenase</fullName>
    </submittedName>
</protein>
<evidence type="ECO:0000256" key="5">
    <source>
        <dbReference type="ARBA" id="ARBA00023002"/>
    </source>
</evidence>
<dbReference type="PANTHER" id="PTHR33711:SF7">
    <property type="entry name" value="INTRADIOL RING-CLEAVAGE DIOXYGENASES DOMAIN-CONTAINING PROTEIN-RELATED"/>
    <property type="match status" value="1"/>
</dbReference>
<dbReference type="STRING" id="1664694.A0A0N1H758"/>
<dbReference type="InterPro" id="IPR007535">
    <property type="entry name" value="Catechol_dOase_N"/>
</dbReference>
<dbReference type="GeneID" id="28737736"/>